<dbReference type="CDD" id="cd17352">
    <property type="entry name" value="MFS_MCT_SLC16"/>
    <property type="match status" value="1"/>
</dbReference>
<gene>
    <name evidence="6" type="primary">LOC103514328</name>
</gene>
<dbReference type="Gene3D" id="1.20.1250.20">
    <property type="entry name" value="MFS general substrate transporter like domains"/>
    <property type="match status" value="2"/>
</dbReference>
<feature type="transmembrane region" description="Helical" evidence="3">
    <location>
        <begin position="617"/>
        <end position="634"/>
    </location>
</feature>
<feature type="transmembrane region" description="Helical" evidence="3">
    <location>
        <begin position="174"/>
        <end position="193"/>
    </location>
</feature>
<feature type="transmembrane region" description="Helical" evidence="3">
    <location>
        <begin position="524"/>
        <end position="545"/>
    </location>
</feature>
<feature type="compositionally biased region" description="Basic and acidic residues" evidence="2">
    <location>
        <begin position="15"/>
        <end position="28"/>
    </location>
</feature>
<evidence type="ECO:0000313" key="6">
    <source>
        <dbReference type="RefSeq" id="XP_026683136.1"/>
    </source>
</evidence>
<evidence type="ECO:0000256" key="1">
    <source>
        <dbReference type="ARBA" id="ARBA00004141"/>
    </source>
</evidence>
<evidence type="ECO:0000313" key="5">
    <source>
        <dbReference type="Proteomes" id="UP000079169"/>
    </source>
</evidence>
<dbReference type="Proteomes" id="UP000079169">
    <property type="component" value="Unplaced"/>
</dbReference>
<feature type="transmembrane region" description="Helical" evidence="3">
    <location>
        <begin position="494"/>
        <end position="512"/>
    </location>
</feature>
<feature type="transmembrane region" description="Helical" evidence="3">
    <location>
        <begin position="140"/>
        <end position="162"/>
    </location>
</feature>
<dbReference type="RefSeq" id="XP_026683136.1">
    <property type="nucleotide sequence ID" value="XM_026827335.1"/>
</dbReference>
<name>A0A3Q0J3X9_DIACI</name>
<dbReference type="Pfam" id="PF07690">
    <property type="entry name" value="MFS_1"/>
    <property type="match status" value="2"/>
</dbReference>
<dbReference type="PANTHER" id="PTHR11360:SF238">
    <property type="entry name" value="SD10469P"/>
    <property type="match status" value="1"/>
</dbReference>
<feature type="transmembrane region" description="Helical" evidence="3">
    <location>
        <begin position="112"/>
        <end position="134"/>
    </location>
</feature>
<sequence>MQNQTSSRFGNDNMSSRETKTLKAKDSVTSHETPVHTYMVVPPDGGWGWVVVAASFCCNLVVDGIIYSFGMFLGVISDSFGESKAKVSLVGSLLSGFYLMEGPFVSALANRWGFRTVSIVGSILGALSFVISSFSTSVEMLYITYGVMGGIGFGLIYVPAVITTGFYFERWRALATGIAVCGSGIGTFIFAPFSTFLIESVGWRGALLVQAGLILNCAVFGAMFRPLAPVKVKISNENEQAEIVKEKDNEKSETEKLPLLLRIKLARDSLQAESMQNLDHEIEITAAEDVMDENHHHKVNNNIKYPTAIEVIAASTKNLRDMKESCQSLYDSNHHLKSVSASERKLNIMELKNDSRANGLTKPRPRAMSSSSTRSRRNTGASGVRPLYRDDIFFGASLSKLPQYSSQVSSLNYTLSVTRLPTYNDVMEEQTQSCKLCPEAVKRTLKTMLDMSLLSSPSFLILCLSGFITMMGFYVPFMYIKERAVLSGMSSKQAMLLVSVIGITNTVGRVVCGLVTSIPGANSLLINNVALTICGLSTIFSNVSSHPAYQFGYAGVFGLSISCFASLRSIVIVDLVGLTKLTNAFGLLLLFQGVAAAIGSPLAGVFMDMTGNYDTSFYLSGGMILISGLMCYPLNSIKRWEQSKAKSQMPLMKSNNSDS</sequence>
<dbReference type="InterPro" id="IPR011701">
    <property type="entry name" value="MFS"/>
</dbReference>
<dbReference type="InterPro" id="IPR020846">
    <property type="entry name" value="MFS_dom"/>
</dbReference>
<feature type="transmembrane region" description="Helical" evidence="3">
    <location>
        <begin position="452"/>
        <end position="474"/>
    </location>
</feature>
<keyword evidence="5" id="KW-1185">Reference proteome</keyword>
<dbReference type="GO" id="GO:0016020">
    <property type="term" value="C:membrane"/>
    <property type="evidence" value="ECO:0007669"/>
    <property type="project" value="UniProtKB-SubCell"/>
</dbReference>
<feature type="region of interest" description="Disordered" evidence="2">
    <location>
        <begin position="352"/>
        <end position="383"/>
    </location>
</feature>
<evidence type="ECO:0000256" key="2">
    <source>
        <dbReference type="SAM" id="MobiDB-lite"/>
    </source>
</evidence>
<proteinExistence type="predicted"/>
<dbReference type="SUPFAM" id="SSF103473">
    <property type="entry name" value="MFS general substrate transporter"/>
    <property type="match status" value="1"/>
</dbReference>
<comment type="subcellular location">
    <subcellularLocation>
        <location evidence="1">Membrane</location>
        <topology evidence="1">Multi-pass membrane protein</topology>
    </subcellularLocation>
</comment>
<feature type="transmembrane region" description="Helical" evidence="3">
    <location>
        <begin position="205"/>
        <end position="224"/>
    </location>
</feature>
<dbReference type="GO" id="GO:0008028">
    <property type="term" value="F:monocarboxylic acid transmembrane transporter activity"/>
    <property type="evidence" value="ECO:0007669"/>
    <property type="project" value="TreeGrafter"/>
</dbReference>
<keyword evidence="3" id="KW-1133">Transmembrane helix</keyword>
<organism evidence="5 6">
    <name type="scientific">Diaphorina citri</name>
    <name type="common">Asian citrus psyllid</name>
    <dbReference type="NCBI Taxonomy" id="121845"/>
    <lineage>
        <taxon>Eukaryota</taxon>
        <taxon>Metazoa</taxon>
        <taxon>Ecdysozoa</taxon>
        <taxon>Arthropoda</taxon>
        <taxon>Hexapoda</taxon>
        <taxon>Insecta</taxon>
        <taxon>Pterygota</taxon>
        <taxon>Neoptera</taxon>
        <taxon>Paraneoptera</taxon>
        <taxon>Hemiptera</taxon>
        <taxon>Sternorrhyncha</taxon>
        <taxon>Psylloidea</taxon>
        <taxon>Psyllidae</taxon>
        <taxon>Diaphorininae</taxon>
        <taxon>Diaphorina</taxon>
    </lineage>
</organism>
<dbReference type="PaxDb" id="121845-A0A3Q0J3X9"/>
<dbReference type="InterPro" id="IPR036259">
    <property type="entry name" value="MFS_trans_sf"/>
</dbReference>
<reference evidence="6" key="1">
    <citation type="submission" date="2025-08" db="UniProtKB">
        <authorList>
            <consortium name="RefSeq"/>
        </authorList>
    </citation>
    <scope>IDENTIFICATION</scope>
</reference>
<feature type="transmembrane region" description="Helical" evidence="3">
    <location>
        <begin position="47"/>
        <end position="76"/>
    </location>
</feature>
<keyword evidence="3" id="KW-0812">Transmembrane</keyword>
<accession>A0A3Q0J3X9</accession>
<feature type="domain" description="Major facilitator superfamily (MFS) profile" evidence="4">
    <location>
        <begin position="48"/>
        <end position="639"/>
    </location>
</feature>
<keyword evidence="3" id="KW-0472">Membrane</keyword>
<feature type="transmembrane region" description="Helical" evidence="3">
    <location>
        <begin position="585"/>
        <end position="605"/>
    </location>
</feature>
<dbReference type="PROSITE" id="PS50850">
    <property type="entry name" value="MFS"/>
    <property type="match status" value="1"/>
</dbReference>
<evidence type="ECO:0000256" key="3">
    <source>
        <dbReference type="SAM" id="Phobius"/>
    </source>
</evidence>
<feature type="compositionally biased region" description="Low complexity" evidence="2">
    <location>
        <begin position="366"/>
        <end position="383"/>
    </location>
</feature>
<dbReference type="InterPro" id="IPR050327">
    <property type="entry name" value="Proton-linked_MCT"/>
</dbReference>
<feature type="region of interest" description="Disordered" evidence="2">
    <location>
        <begin position="1"/>
        <end position="28"/>
    </location>
</feature>
<feature type="compositionally biased region" description="Polar residues" evidence="2">
    <location>
        <begin position="1"/>
        <end position="14"/>
    </location>
</feature>
<protein>
    <submittedName>
        <fullName evidence="6">Monocarboxylate transporter 12-like isoform X1</fullName>
    </submittedName>
</protein>
<dbReference type="AlphaFoldDB" id="A0A3Q0J3X9"/>
<dbReference type="GeneID" id="103514328"/>
<feature type="transmembrane region" description="Helical" evidence="3">
    <location>
        <begin position="551"/>
        <end position="573"/>
    </location>
</feature>
<dbReference type="PANTHER" id="PTHR11360">
    <property type="entry name" value="MONOCARBOXYLATE TRANSPORTER"/>
    <property type="match status" value="1"/>
</dbReference>
<evidence type="ECO:0000259" key="4">
    <source>
        <dbReference type="PROSITE" id="PS50850"/>
    </source>
</evidence>